<protein>
    <submittedName>
        <fullName evidence="3">3312_t:CDS:1</fullName>
    </submittedName>
</protein>
<reference evidence="3" key="1">
    <citation type="submission" date="2021-06" db="EMBL/GenBank/DDBJ databases">
        <authorList>
            <person name="Kallberg Y."/>
            <person name="Tangrot J."/>
            <person name="Rosling A."/>
        </authorList>
    </citation>
    <scope>NUCLEOTIDE SEQUENCE</scope>
    <source>
        <strain evidence="3">BR232B</strain>
    </source>
</reference>
<organism evidence="3 4">
    <name type="scientific">Paraglomus brasilianum</name>
    <dbReference type="NCBI Taxonomy" id="144538"/>
    <lineage>
        <taxon>Eukaryota</taxon>
        <taxon>Fungi</taxon>
        <taxon>Fungi incertae sedis</taxon>
        <taxon>Mucoromycota</taxon>
        <taxon>Glomeromycotina</taxon>
        <taxon>Glomeromycetes</taxon>
        <taxon>Paraglomerales</taxon>
        <taxon>Paraglomeraceae</taxon>
        <taxon>Paraglomus</taxon>
    </lineage>
</organism>
<dbReference type="Pfam" id="PF00077">
    <property type="entry name" value="RVP"/>
    <property type="match status" value="1"/>
</dbReference>
<evidence type="ECO:0000313" key="4">
    <source>
        <dbReference type="Proteomes" id="UP000789739"/>
    </source>
</evidence>
<feature type="domain" description="Retropepsins" evidence="2">
    <location>
        <begin position="49"/>
        <end position="143"/>
    </location>
</feature>
<keyword evidence="1" id="KW-0378">Hydrolase</keyword>
<feature type="non-terminal residue" evidence="3">
    <location>
        <position position="363"/>
    </location>
</feature>
<dbReference type="AlphaFoldDB" id="A0A9N9EDH5"/>
<accession>A0A9N9EDH5</accession>
<comment type="caution">
    <text evidence="3">The sequence shown here is derived from an EMBL/GenBank/DDBJ whole genome shotgun (WGS) entry which is preliminary data.</text>
</comment>
<dbReference type="EMBL" id="CAJVPI010004724">
    <property type="protein sequence ID" value="CAG8669648.1"/>
    <property type="molecule type" value="Genomic_DNA"/>
</dbReference>
<dbReference type="OrthoDB" id="10068942at2759"/>
<dbReference type="InterPro" id="IPR018061">
    <property type="entry name" value="Retropepsins"/>
</dbReference>
<evidence type="ECO:0000259" key="2">
    <source>
        <dbReference type="Pfam" id="PF00077"/>
    </source>
</evidence>
<dbReference type="GO" id="GO:0016787">
    <property type="term" value="F:hydrolase activity"/>
    <property type="evidence" value="ECO:0007669"/>
    <property type="project" value="UniProtKB-KW"/>
</dbReference>
<sequence length="363" mass="41889">ALCQGLLYPTNSKKLLNSSNGGVEEFTKNPLYKVQGCDAKRSGPLEIIAEIGGVQRRVVIDTGAEINVIARDFVWQNAWKKLVEEQKEEILGISNQVIIADGKLVLDVTIDGATIPVEFLVVPITNVYAILGIEFIRKYDVQLIFKSDDSQMKWRPNKDKKLRKNRSDPPVQGERLMTYPAPIHPFDPDWHYPDCAAPVGEDNDCRHCIPFRILDYDIQEALEQLRKEKHDKHYNGFSAKKARKISWDELEDEYYNPGKNGELMDLDKEEKVVDSMDVDPKPTNSIIVQNNGVQVTLEWDDKGIKFEGNEHPWFMIKYWQNKIKRKTKSPIRIRSWQGPYASCWCILEDKSHKNLDDNQECNR</sequence>
<dbReference type="InterPro" id="IPR021109">
    <property type="entry name" value="Peptidase_aspartic_dom_sf"/>
</dbReference>
<proteinExistence type="predicted"/>
<dbReference type="CDD" id="cd00303">
    <property type="entry name" value="retropepsin_like"/>
    <property type="match status" value="1"/>
</dbReference>
<keyword evidence="4" id="KW-1185">Reference proteome</keyword>
<dbReference type="Proteomes" id="UP000789739">
    <property type="component" value="Unassembled WGS sequence"/>
</dbReference>
<dbReference type="Gene3D" id="2.40.70.10">
    <property type="entry name" value="Acid Proteases"/>
    <property type="match status" value="1"/>
</dbReference>
<name>A0A9N9EDH5_9GLOM</name>
<evidence type="ECO:0000313" key="3">
    <source>
        <dbReference type="EMBL" id="CAG8669648.1"/>
    </source>
</evidence>
<gene>
    <name evidence="3" type="ORF">PBRASI_LOCUS11234</name>
</gene>
<feature type="non-terminal residue" evidence="3">
    <location>
        <position position="1"/>
    </location>
</feature>
<evidence type="ECO:0000256" key="1">
    <source>
        <dbReference type="ARBA" id="ARBA00022801"/>
    </source>
</evidence>
<dbReference type="SUPFAM" id="SSF50630">
    <property type="entry name" value="Acid proteases"/>
    <property type="match status" value="1"/>
</dbReference>